<dbReference type="Proteomes" id="UP000649617">
    <property type="component" value="Unassembled WGS sequence"/>
</dbReference>
<feature type="region of interest" description="Disordered" evidence="1">
    <location>
        <begin position="1052"/>
        <end position="1071"/>
    </location>
</feature>
<feature type="compositionally biased region" description="Acidic residues" evidence="1">
    <location>
        <begin position="452"/>
        <end position="472"/>
    </location>
</feature>
<evidence type="ECO:0000259" key="2">
    <source>
        <dbReference type="PROSITE" id="PS50994"/>
    </source>
</evidence>
<dbReference type="InterPro" id="IPR036397">
    <property type="entry name" value="RNaseH_sf"/>
</dbReference>
<protein>
    <submittedName>
        <fullName evidence="3">GIP protein</fullName>
    </submittedName>
</protein>
<dbReference type="EMBL" id="CAJNIZ010046882">
    <property type="protein sequence ID" value="CAE7758678.1"/>
    <property type="molecule type" value="Genomic_DNA"/>
</dbReference>
<keyword evidence="4" id="KW-1185">Reference proteome</keyword>
<feature type="domain" description="Integrase catalytic" evidence="2">
    <location>
        <begin position="768"/>
        <end position="939"/>
    </location>
</feature>
<gene>
    <name evidence="3" type="primary">GIP</name>
    <name evidence="3" type="ORF">SPIL2461_LOCUS22100</name>
</gene>
<accession>A0A812Y353</accession>
<feature type="region of interest" description="Disordered" evidence="1">
    <location>
        <begin position="431"/>
        <end position="472"/>
    </location>
</feature>
<feature type="region of interest" description="Disordered" evidence="1">
    <location>
        <begin position="131"/>
        <end position="191"/>
    </location>
</feature>
<dbReference type="GO" id="GO:0015074">
    <property type="term" value="P:DNA integration"/>
    <property type="evidence" value="ECO:0007669"/>
    <property type="project" value="InterPro"/>
</dbReference>
<proteinExistence type="predicted"/>
<feature type="region of interest" description="Disordered" evidence="1">
    <location>
        <begin position="1118"/>
        <end position="1141"/>
    </location>
</feature>
<evidence type="ECO:0000313" key="4">
    <source>
        <dbReference type="Proteomes" id="UP000649617"/>
    </source>
</evidence>
<dbReference type="SUPFAM" id="SSF53098">
    <property type="entry name" value="Ribonuclease H-like"/>
    <property type="match status" value="1"/>
</dbReference>
<reference evidence="3" key="1">
    <citation type="submission" date="2021-02" db="EMBL/GenBank/DDBJ databases">
        <authorList>
            <person name="Dougan E. K."/>
            <person name="Rhodes N."/>
            <person name="Thang M."/>
            <person name="Chan C."/>
        </authorList>
    </citation>
    <scope>NUCLEOTIDE SEQUENCE</scope>
</reference>
<comment type="caution">
    <text evidence="3">The sequence shown here is derived from an EMBL/GenBank/DDBJ whole genome shotgun (WGS) entry which is preliminary data.</text>
</comment>
<feature type="compositionally biased region" description="Acidic residues" evidence="1">
    <location>
        <begin position="1052"/>
        <end position="1062"/>
    </location>
</feature>
<dbReference type="InterPro" id="IPR012337">
    <property type="entry name" value="RNaseH-like_sf"/>
</dbReference>
<dbReference type="PROSITE" id="PS50994">
    <property type="entry name" value="INTEGRASE"/>
    <property type="match status" value="1"/>
</dbReference>
<organism evidence="3 4">
    <name type="scientific">Symbiodinium pilosum</name>
    <name type="common">Dinoflagellate</name>
    <dbReference type="NCBI Taxonomy" id="2952"/>
    <lineage>
        <taxon>Eukaryota</taxon>
        <taxon>Sar</taxon>
        <taxon>Alveolata</taxon>
        <taxon>Dinophyceae</taxon>
        <taxon>Suessiales</taxon>
        <taxon>Symbiodiniaceae</taxon>
        <taxon>Symbiodinium</taxon>
    </lineage>
</organism>
<dbReference type="GO" id="GO:0003676">
    <property type="term" value="F:nucleic acid binding"/>
    <property type="evidence" value="ECO:0007669"/>
    <property type="project" value="InterPro"/>
</dbReference>
<sequence>MSGDVSKKEFYTQLYTERTQMLFRKLGIVADGYTPSELWDLLDITQSGAIVQADFAHAIRQIMGQGRAIDIYRLKKDMHIISRQVGDLSKTMPGPSLSVSARFLETSTLRNPKGNHKDTVAADDAGAAFETTDPAERDGWNNDDNRGAIGVDGSGANGKIDEVMLKDNAGQKPDMKEEPNGVSPTHPAPGVRGLETLELLVGEARAEFEDYRRRWQRHDLYDRVVYVGVYDSEAWQPPERGSGGGKGSSEKLIIPTFSGEGEDGDLGMSARSYPRQIAAWEKMTKLAKDQRALVLYQNLQGSAWVNAESLSVELLGQPDGVQYLRDWIEQHYLDVEVTLVGRSLSDLFRKLKRKPSQSFRDYAAEFNRLLARVTECGCKLPNVATAWLFVDRANLDEATEVSLLASVGNKYALKALQAAAIILDRSMRKPWEKGGRCESNRRAHVVNQTEAAENEDTEDGDELDPPDGDFGSDDEDLYVTYMTAKAKYKDFTKARGIEQNEGNNGKKMAEDRIKAAKMKSHCSACGQRGHWHRDAVCPKRRSIAGNNDNQVQTIHVTNEICELSAVNLAELPAVLDTACSKTVVGTGWLQRYLDYIKGKGLDPGFVYEKDAFRFGAAHKIYEANYSAIILMAIGSKWVAVKAAVIHGDIPLLMSRPALAHLGLVLDLGKNVADFRAVSSGEFNLKATPSGHPAICVDHRGLAKPNVSELPKVWENHGISILNVREVYMVGNFMPDQGFVASVSSEEQVPRVFYEKQLGPAIKNLLTADSLRPTAATKIGSCLRFNEIVGVDLMYCHDSEGVKHQLMLIVDFSSSYHVVVAVSRKDTYHLERAFCEYWLNVFGAPKVLAIDVETGLEKSLSRVGDYTGTKLRHAAGQARWQAGCTERQGTLWNTIFAKISDEMAITKGELLLAIGAVSSAKNNLIKTSGYSPAQHVFGSTANIPEDLINGRRAFGLGDEPVIDDSHAREVAIQTSARVAFHQVQTDERVRLASKSSTGGSRRLPRMGGGLDQPRSLRAAREDLERLLQADDEQEEAFNEDDVDIEDYVEADDEEMAELGGEDEGAPRGRQRRPTEAAARCGVGTHPNASCYACLGSNEGFLYFYVTGARVGYAILQQDAAGRPPGAQEASNKRAGSREKQLEKEIPWSQIPPEVRPLFREAEGKQWAEHIATGALELRGIQASEEIRQTEGYPVYPLAGEIEIGGSQTQGDVQAAFLQGLELRRDLWLSLPRDGIEGVDPRQLAKVKKGIFGLSESPRMWFDRVCQVLLSETFTFADGDYKFRPCPLDPCVFILAKEGDNGEPAGYLALHVDDLLLIDWEEDEFEYTGSYIKVTADGIYVNQASFCEGRLFQVEVARGQNGDEPATEEQAIDNRSLLGALSWLATQSRPDLQCRVALGQQLQRTPLVKDVRFSNSLTARALRHKEKGIVLRPIPLGEIVFVTFHDAAWANAEHEEAEDGFKLTLEEVEKGTIRDLYTTDRPRMAKKVHSKIALQLGHLIMVFPKKFLHGEKSAGSLLEWRSQSCKRVCRSTFGAETMSAVEALEGCQYMRSLLATLLEGRLVKVEAARNRWPLLCITDCKSVFDHLHRAGVPRIPSDRRLPIDLAAFRQELQFEKWATKLPLQWVPTECQLADPMTKPMKVDDFWTSLWEGLKLPFRRDLFHKEERF</sequence>
<name>A0A812Y353_SYMPI</name>
<evidence type="ECO:0000313" key="3">
    <source>
        <dbReference type="EMBL" id="CAE7758678.1"/>
    </source>
</evidence>
<feature type="region of interest" description="Disordered" evidence="1">
    <location>
        <begin position="989"/>
        <end position="1014"/>
    </location>
</feature>
<evidence type="ECO:0000256" key="1">
    <source>
        <dbReference type="SAM" id="MobiDB-lite"/>
    </source>
</evidence>
<dbReference type="Gene3D" id="3.30.420.10">
    <property type="entry name" value="Ribonuclease H-like superfamily/Ribonuclease H"/>
    <property type="match status" value="1"/>
</dbReference>
<feature type="compositionally biased region" description="Basic and acidic residues" evidence="1">
    <location>
        <begin position="431"/>
        <end position="441"/>
    </location>
</feature>
<feature type="compositionally biased region" description="Basic and acidic residues" evidence="1">
    <location>
        <begin position="134"/>
        <end position="146"/>
    </location>
</feature>
<dbReference type="InterPro" id="IPR001584">
    <property type="entry name" value="Integrase_cat-core"/>
</dbReference>
<dbReference type="OrthoDB" id="448992at2759"/>